<dbReference type="OrthoDB" id="361131at2759"/>
<organism evidence="3 4">
    <name type="scientific">Cystoisospora suis</name>
    <dbReference type="NCBI Taxonomy" id="483139"/>
    <lineage>
        <taxon>Eukaryota</taxon>
        <taxon>Sar</taxon>
        <taxon>Alveolata</taxon>
        <taxon>Apicomplexa</taxon>
        <taxon>Conoidasida</taxon>
        <taxon>Coccidia</taxon>
        <taxon>Eucoccidiorida</taxon>
        <taxon>Eimeriorina</taxon>
        <taxon>Sarcocystidae</taxon>
        <taxon>Cystoisospora</taxon>
    </lineage>
</organism>
<gene>
    <name evidence="3" type="ORF">CSUI_007662</name>
</gene>
<proteinExistence type="predicted"/>
<dbReference type="GeneID" id="94431018"/>
<feature type="compositionally biased region" description="Basic and acidic residues" evidence="2">
    <location>
        <begin position="834"/>
        <end position="849"/>
    </location>
</feature>
<evidence type="ECO:0000256" key="2">
    <source>
        <dbReference type="SAM" id="MobiDB-lite"/>
    </source>
</evidence>
<feature type="compositionally biased region" description="Basic and acidic residues" evidence="2">
    <location>
        <begin position="1230"/>
        <end position="1260"/>
    </location>
</feature>
<feature type="region of interest" description="Disordered" evidence="2">
    <location>
        <begin position="374"/>
        <end position="410"/>
    </location>
</feature>
<keyword evidence="4" id="KW-1185">Reference proteome</keyword>
<protein>
    <submittedName>
        <fullName evidence="3">Transmembrane protein</fullName>
    </submittedName>
</protein>
<keyword evidence="1" id="KW-0175">Coiled coil</keyword>
<feature type="region of interest" description="Disordered" evidence="2">
    <location>
        <begin position="27"/>
        <end position="51"/>
    </location>
</feature>
<feature type="compositionally biased region" description="Basic and acidic residues" evidence="2">
    <location>
        <begin position="1179"/>
        <end position="1195"/>
    </location>
</feature>
<keyword evidence="3" id="KW-0812">Transmembrane</keyword>
<comment type="caution">
    <text evidence="3">The sequence shown here is derived from an EMBL/GenBank/DDBJ whole genome shotgun (WGS) entry which is preliminary data.</text>
</comment>
<dbReference type="RefSeq" id="XP_067920224.1">
    <property type="nucleotide sequence ID" value="XM_068067807.1"/>
</dbReference>
<accession>A0A2C6KPH9</accession>
<sequence length="1535" mass="175614">MQNEDSQKARGSYGREAFSRMECTYTSNKYSGRSSSGPFSRRPGKTHTAPDFSFTSEHLSLQKNSSQLLYHWPRHSQRFLAFSRHVRESETLKNHRGRRLEKRVENEDILSLQPLKLIVGEGVYTPEEGRGSLRRKKQVLYIKCRRVRKSLTHSANVLKHRGFLLFFLSVYLLSALRLSNYHLHLPLYSLLPVLSFPLSSSSSTSSYPLTSNVSPFSSFASSTPSPSSLSSSFFSSIRMSFSSHGALPPSRFFPSSRSLSRPSPFLRPYNSHLSHIHSSSPHSHPFRELHLSSLSPPFSLSLFSSSFLFPVTPLRPFYFSSFPRKSFPSSSLFFSPSSPSLTSTHPSFSSSSSSSLSSFSVPYLPEYFHNYPPEDLPSEKSSSSSQSRETPSSSSSSSSSMRPGLTPDMERKLVGYDFGVRYSRASDDRYLPGFTQSRIASAMRTHKTIETAQVSDALGPPPPSHPPSPSPASSSSSSSSSPSSPSPASSSSSSSSSPSSSSSLPSSSSFACDPYYAKYLYDAKAAGSPPGDVKEYEASLKRAKERERRRLEREKEEKEGGFHVDLQLKLLNEGILSVVTSDVLTKKGDKKIRNTLFSRHPREADVSILLKRQVPVQRLRSFQWENLEVASAGAYLPPLHLALVRAVEALRRCKDIFGNYTNTPYQPFVIPYDQKQSEGIGEEEKSSSSETLLKIQKEQQDAAMKALMMSEDEERSQHFYAEVSLEKYHRREREQRNTWPTHLQGLNIQTQENFLRTHRKTLEEDLPAAYAELQKLNFAWEALSAEEKKRREEVEFLLLLQAYPAFIEDMTTTSPSDRNFSTKKIQGEEEEENSSEKEQKEEEKEHLSNDPHQPLSQEEKKKKSPVSRKEEILNLNAMDLPPSYSTRSAPPIPKYLPPNLLPSRFFKVPPRSPYIRDTWGFPLGDAILQLKKRRKFTHIPGWIDALRDIHFPLQIVDGIDQLLLLEKERKEKEQKGQKEKRKMEKEERSDEVLERGRMRTGKEEEGKEDSFVNAALVSEDEASSLDQTSSSSLSSPSIFKTDFQEERKKDEEKLKSGSSSSFLEELDTQQLRDLLAEAEDFENALPSSSRFSSSSSESSVLSSADRKEEKEEDETRNNKKKELVVSLDSSALPPSPFPTSPYYQWIAPAVFPLPEPLRRSPPKIRRGLRWRLQFLQETRLREEEEKKKKEERNLVDKSSSLSSSTGVQENEEKTENAQEEEERETGEEEGEKKKKITMERKKEEEEKEKDEKKEKITKKEGSKKKKKRASPFLGDRALHYEHSLFSRRISEGGFHYAFDKWSFDDVVEALQYFNDLYRGIKREEDGGKPLTFNCLPKGWCIPSPDHRLLPSHSLSPSSSLPEAVWPEEWWGMPLGKYLYQFQCGDIDAKFHARRRPILDRLGIEWKDPMKYLHFTWIKLIKGLRWWMMFRGQPLEQLFHWTVIPDAALVADICKPEEVQGLKIGYVVHMANRQEGVLYHYYPSRFEIYKRLNLNILSADRLLLDFPYKVDKEQLPLQGELGYMIPHVPPQHMQDV</sequence>
<evidence type="ECO:0000313" key="3">
    <source>
        <dbReference type="EMBL" id="PHJ18518.1"/>
    </source>
</evidence>
<feature type="region of interest" description="Disordered" evidence="2">
    <location>
        <begin position="811"/>
        <end position="868"/>
    </location>
</feature>
<name>A0A2C6KPH9_9APIC</name>
<keyword evidence="3" id="KW-0472">Membrane</keyword>
<feature type="region of interest" description="Disordered" evidence="2">
    <location>
        <begin position="1084"/>
        <end position="1142"/>
    </location>
</feature>
<evidence type="ECO:0000256" key="1">
    <source>
        <dbReference type="SAM" id="Coils"/>
    </source>
</evidence>
<dbReference type="PANTHER" id="PTHR24216:SF65">
    <property type="entry name" value="PAXILLIN-LIKE PROTEIN 1"/>
    <property type="match status" value="1"/>
</dbReference>
<feature type="compositionally biased region" description="Pro residues" evidence="2">
    <location>
        <begin position="459"/>
        <end position="470"/>
    </location>
</feature>
<feature type="region of interest" description="Disordered" evidence="2">
    <location>
        <begin position="454"/>
        <end position="508"/>
    </location>
</feature>
<evidence type="ECO:0000313" key="4">
    <source>
        <dbReference type="Proteomes" id="UP000221165"/>
    </source>
</evidence>
<feature type="region of interest" description="Disordered" evidence="2">
    <location>
        <begin position="971"/>
        <end position="1066"/>
    </location>
</feature>
<dbReference type="Proteomes" id="UP000221165">
    <property type="component" value="Unassembled WGS sequence"/>
</dbReference>
<dbReference type="PANTHER" id="PTHR24216">
    <property type="entry name" value="PAXILLIN-RELATED"/>
    <property type="match status" value="1"/>
</dbReference>
<dbReference type="VEuPathDB" id="ToxoDB:CSUI_007662"/>
<feature type="compositionally biased region" description="Basic and acidic residues" evidence="2">
    <location>
        <begin position="1104"/>
        <end position="1123"/>
    </location>
</feature>
<feature type="compositionally biased region" description="Basic and acidic residues" evidence="2">
    <location>
        <begin position="971"/>
        <end position="1010"/>
    </location>
</feature>
<reference evidence="3 4" key="1">
    <citation type="journal article" date="2017" name="Int. J. Parasitol.">
        <title>The genome of the protozoan parasite Cystoisospora suis and a reverse vaccinology approach to identify vaccine candidates.</title>
        <authorList>
            <person name="Palmieri N."/>
            <person name="Shrestha A."/>
            <person name="Ruttkowski B."/>
            <person name="Beck T."/>
            <person name="Vogl C."/>
            <person name="Tomley F."/>
            <person name="Blake D.P."/>
            <person name="Joachim A."/>
        </authorList>
    </citation>
    <scope>NUCLEOTIDE SEQUENCE [LARGE SCALE GENOMIC DNA]</scope>
    <source>
        <strain evidence="3 4">Wien I</strain>
    </source>
</reference>
<feature type="compositionally biased region" description="Basic and acidic residues" evidence="2">
    <location>
        <begin position="1042"/>
        <end position="1055"/>
    </location>
</feature>
<feature type="compositionally biased region" description="Low complexity" evidence="2">
    <location>
        <begin position="1024"/>
        <end position="1037"/>
    </location>
</feature>
<feature type="compositionally biased region" description="Low complexity" evidence="2">
    <location>
        <begin position="31"/>
        <end position="41"/>
    </location>
</feature>
<feature type="compositionally biased region" description="Acidic residues" evidence="2">
    <location>
        <begin position="1217"/>
        <end position="1229"/>
    </location>
</feature>
<feature type="compositionally biased region" description="Low complexity" evidence="2">
    <location>
        <begin position="1087"/>
        <end position="1103"/>
    </location>
</feature>
<dbReference type="EMBL" id="MIGC01004103">
    <property type="protein sequence ID" value="PHJ18518.1"/>
    <property type="molecule type" value="Genomic_DNA"/>
</dbReference>
<feature type="compositionally biased region" description="Polar residues" evidence="2">
    <location>
        <begin position="811"/>
        <end position="824"/>
    </location>
</feature>
<feature type="compositionally biased region" description="Basic and acidic residues" evidence="2">
    <location>
        <begin position="857"/>
        <end position="868"/>
    </location>
</feature>
<feature type="coiled-coil region" evidence="1">
    <location>
        <begin position="533"/>
        <end position="561"/>
    </location>
</feature>
<feature type="compositionally biased region" description="Low complexity" evidence="2">
    <location>
        <begin position="471"/>
        <end position="508"/>
    </location>
</feature>
<feature type="region of interest" description="Disordered" evidence="2">
    <location>
        <begin position="1179"/>
        <end position="1270"/>
    </location>
</feature>
<feature type="compositionally biased region" description="Low complexity" evidence="2">
    <location>
        <begin position="379"/>
        <end position="400"/>
    </location>
</feature>